<organism evidence="2 3">
    <name type="scientific">Curvularia clavata</name>
    <dbReference type="NCBI Taxonomy" id="95742"/>
    <lineage>
        <taxon>Eukaryota</taxon>
        <taxon>Fungi</taxon>
        <taxon>Dikarya</taxon>
        <taxon>Ascomycota</taxon>
        <taxon>Pezizomycotina</taxon>
        <taxon>Dothideomycetes</taxon>
        <taxon>Pleosporomycetidae</taxon>
        <taxon>Pleosporales</taxon>
        <taxon>Pleosporineae</taxon>
        <taxon>Pleosporaceae</taxon>
        <taxon>Curvularia</taxon>
    </lineage>
</organism>
<dbReference type="AlphaFoldDB" id="A0A9Q8ZIN0"/>
<accession>A0A9Q8ZIN0</accession>
<name>A0A9Q8ZIN0_CURCL</name>
<dbReference type="GO" id="GO:0019632">
    <property type="term" value="P:shikimate metabolic process"/>
    <property type="evidence" value="ECO:0007669"/>
    <property type="project" value="TreeGrafter"/>
</dbReference>
<dbReference type="InterPro" id="IPR036291">
    <property type="entry name" value="NAD(P)-bd_dom_sf"/>
</dbReference>
<dbReference type="SUPFAM" id="SSF51735">
    <property type="entry name" value="NAD(P)-binding Rossmann-fold domains"/>
    <property type="match status" value="1"/>
</dbReference>
<dbReference type="EMBL" id="CP089281">
    <property type="protein sequence ID" value="USP82875.1"/>
    <property type="molecule type" value="Genomic_DNA"/>
</dbReference>
<dbReference type="InterPro" id="IPR013708">
    <property type="entry name" value="Shikimate_DH-bd_N"/>
</dbReference>
<proteinExistence type="predicted"/>
<dbReference type="CDD" id="cd01065">
    <property type="entry name" value="NAD_bind_Shikimate_DH"/>
    <property type="match status" value="1"/>
</dbReference>
<dbReference type="PANTHER" id="PTHR21089:SF1">
    <property type="entry name" value="BIFUNCTIONAL 3-DEHYDROQUINATE DEHYDRATASE_SHIKIMATE DEHYDROGENASE, CHLOROPLASTIC"/>
    <property type="match status" value="1"/>
</dbReference>
<dbReference type="Proteomes" id="UP001056012">
    <property type="component" value="Chromosome 8"/>
</dbReference>
<gene>
    <name evidence="2" type="ORF">yc1106_10149</name>
</gene>
<reference evidence="2" key="1">
    <citation type="submission" date="2021-12" db="EMBL/GenBank/DDBJ databases">
        <title>Curvularia clavata genome.</title>
        <authorList>
            <person name="Cao Y."/>
        </authorList>
    </citation>
    <scope>NUCLEOTIDE SEQUENCE</scope>
    <source>
        <strain evidence="2">Yc1106</strain>
    </source>
</reference>
<dbReference type="VEuPathDB" id="FungiDB:yc1106_10149"/>
<dbReference type="Gene3D" id="3.40.50.720">
    <property type="entry name" value="NAD(P)-binding Rossmann-like Domain"/>
    <property type="match status" value="1"/>
</dbReference>
<protein>
    <submittedName>
        <fullName evidence="2">NAD-P-binding protein</fullName>
    </submittedName>
</protein>
<sequence>MELNADILQRSYAFGQSIVSDDDRDKPLKAYLFGYPIAHSLAPLLHSTLFNEQNVPWSYTLVESLNKSDFLSEMKASDCIGSAITMPHKVSFMTECDRVTDEALAIGAINTIFIRKDTKSNAKLYIGTNTDTIGIREAFLQNFPGIASQSTDKPALVIGGGGACRSAIYALWKSLRASKIYLVNRLKSEVDVIMESFKSTLPDCKLIHISSVEQVQGLETPVVIVGTVPDIPPTQPNEILVRDIVEAILGLGPKGFVLEMCYHPNPNTEFFRLAVRNGWKVVPGVEAMVHQGIAQQVLWLEKRLEDVPDAEAKRVIGIEVQKHSM</sequence>
<dbReference type="Pfam" id="PF08501">
    <property type="entry name" value="Shikimate_dh_N"/>
    <property type="match status" value="1"/>
</dbReference>
<dbReference type="OrthoDB" id="204377at2759"/>
<dbReference type="Gene3D" id="3.40.50.10860">
    <property type="entry name" value="Leucine Dehydrogenase, chain A, domain 1"/>
    <property type="match status" value="1"/>
</dbReference>
<dbReference type="PANTHER" id="PTHR21089">
    <property type="entry name" value="SHIKIMATE DEHYDROGENASE"/>
    <property type="match status" value="1"/>
</dbReference>
<keyword evidence="3" id="KW-1185">Reference proteome</keyword>
<dbReference type="GO" id="GO:0009423">
    <property type="term" value="P:chorismate biosynthetic process"/>
    <property type="evidence" value="ECO:0007669"/>
    <property type="project" value="TreeGrafter"/>
</dbReference>
<dbReference type="SUPFAM" id="SSF53223">
    <property type="entry name" value="Aminoacid dehydrogenase-like, N-terminal domain"/>
    <property type="match status" value="1"/>
</dbReference>
<evidence type="ECO:0000313" key="2">
    <source>
        <dbReference type="EMBL" id="USP82875.1"/>
    </source>
</evidence>
<feature type="domain" description="Shikimate dehydrogenase substrate binding N-terminal" evidence="1">
    <location>
        <begin position="32"/>
        <end position="112"/>
    </location>
</feature>
<dbReference type="InterPro" id="IPR022893">
    <property type="entry name" value="Shikimate_DH_fam"/>
</dbReference>
<evidence type="ECO:0000313" key="3">
    <source>
        <dbReference type="Proteomes" id="UP001056012"/>
    </source>
</evidence>
<evidence type="ECO:0000259" key="1">
    <source>
        <dbReference type="Pfam" id="PF08501"/>
    </source>
</evidence>
<dbReference type="InterPro" id="IPR046346">
    <property type="entry name" value="Aminoacid_DH-like_N_sf"/>
</dbReference>
<dbReference type="GO" id="GO:0004764">
    <property type="term" value="F:shikimate 3-dehydrogenase (NADP+) activity"/>
    <property type="evidence" value="ECO:0007669"/>
    <property type="project" value="InterPro"/>
</dbReference>